<sequence>MDAGYWKGNFIYTTECSGNIVVRLPDETKVFKILSAVWYGYE</sequence>
<dbReference type="Proteomes" id="UP000539265">
    <property type="component" value="Unassembled WGS sequence"/>
</dbReference>
<organism evidence="1 2">
    <name type="scientific">Mucilaginibacter gotjawali</name>
    <dbReference type="NCBI Taxonomy" id="1550579"/>
    <lineage>
        <taxon>Bacteria</taxon>
        <taxon>Pseudomonadati</taxon>
        <taxon>Bacteroidota</taxon>
        <taxon>Sphingobacteriia</taxon>
        <taxon>Sphingobacteriales</taxon>
        <taxon>Sphingobacteriaceae</taxon>
        <taxon>Mucilaginibacter</taxon>
    </lineage>
</organism>
<name>A0A839S9Z7_9SPHI</name>
<proteinExistence type="predicted"/>
<evidence type="ECO:0000313" key="1">
    <source>
        <dbReference type="EMBL" id="MBB3054656.1"/>
    </source>
</evidence>
<keyword evidence="2" id="KW-1185">Reference proteome</keyword>
<comment type="caution">
    <text evidence="1">The sequence shown here is derived from an EMBL/GenBank/DDBJ whole genome shotgun (WGS) entry which is preliminary data.</text>
</comment>
<gene>
    <name evidence="1" type="ORF">FHS11_001066</name>
</gene>
<evidence type="ECO:0000313" key="2">
    <source>
        <dbReference type="Proteomes" id="UP000539265"/>
    </source>
</evidence>
<reference evidence="1" key="1">
    <citation type="submission" date="2020-08" db="EMBL/GenBank/DDBJ databases">
        <title>Genomic Encyclopedia of Type Strains, Phase III (KMG-III): the genomes of soil and plant-associated and newly described type strains.</title>
        <authorList>
            <person name="Whitman W."/>
        </authorList>
    </citation>
    <scope>NUCLEOTIDE SEQUENCE [LARGE SCALE GENOMIC DNA]</scope>
    <source>
        <strain evidence="1">CECT 8628</strain>
    </source>
</reference>
<dbReference type="EMBL" id="JACHWX010000002">
    <property type="protein sequence ID" value="MBB3054656.1"/>
    <property type="molecule type" value="Genomic_DNA"/>
</dbReference>
<dbReference type="AlphaFoldDB" id="A0A839S9Z7"/>
<accession>A0A839S9Z7</accession>
<protein>
    <submittedName>
        <fullName evidence="1">Uncharacterized protein</fullName>
    </submittedName>
</protein>